<keyword evidence="3 8" id="KW-0812">Transmembrane</keyword>
<dbReference type="GO" id="GO:0016020">
    <property type="term" value="C:membrane"/>
    <property type="evidence" value="ECO:0007669"/>
    <property type="project" value="UniProtKB-SubCell"/>
</dbReference>
<comment type="subcellular location">
    <subcellularLocation>
        <location evidence="1">Membrane</location>
        <topology evidence="1">Multi-pass membrane protein</topology>
    </subcellularLocation>
</comment>
<feature type="transmembrane region" description="Helical" evidence="8">
    <location>
        <begin position="84"/>
        <end position="107"/>
    </location>
</feature>
<keyword evidence="5 8" id="KW-1133">Transmembrane helix</keyword>
<evidence type="ECO:0000256" key="1">
    <source>
        <dbReference type="ARBA" id="ARBA00004141"/>
    </source>
</evidence>
<dbReference type="PANTHER" id="PTHR43507:SF1">
    <property type="entry name" value="NADH-UBIQUINONE OXIDOREDUCTASE CHAIN 4"/>
    <property type="match status" value="1"/>
</dbReference>
<dbReference type="InterPro" id="IPR010227">
    <property type="entry name" value="NADH_Q_OxRdtase_chainM/4"/>
</dbReference>
<organism evidence="11 12">
    <name type="scientific">Halomarina ordinaria</name>
    <dbReference type="NCBI Taxonomy" id="3033939"/>
    <lineage>
        <taxon>Archaea</taxon>
        <taxon>Methanobacteriati</taxon>
        <taxon>Methanobacteriota</taxon>
        <taxon>Stenosarchaea group</taxon>
        <taxon>Halobacteria</taxon>
        <taxon>Halobacteriales</taxon>
        <taxon>Natronomonadaceae</taxon>
        <taxon>Halomarina</taxon>
    </lineage>
</organism>
<feature type="transmembrane region" description="Helical" evidence="8">
    <location>
        <begin position="138"/>
        <end position="155"/>
    </location>
</feature>
<dbReference type="Proteomes" id="UP001596406">
    <property type="component" value="Unassembled WGS sequence"/>
</dbReference>
<dbReference type="PRINTS" id="PR01437">
    <property type="entry name" value="NUOXDRDTASE4"/>
</dbReference>
<dbReference type="Pfam" id="PF00361">
    <property type="entry name" value="Proton_antipo_M"/>
    <property type="match status" value="1"/>
</dbReference>
<dbReference type="Pfam" id="PF01059">
    <property type="entry name" value="Oxidored_q5_N"/>
    <property type="match status" value="1"/>
</dbReference>
<protein>
    <submittedName>
        <fullName evidence="11">NuoM family protein</fullName>
    </submittedName>
</protein>
<evidence type="ECO:0000259" key="10">
    <source>
        <dbReference type="Pfam" id="PF01059"/>
    </source>
</evidence>
<evidence type="ECO:0000256" key="6">
    <source>
        <dbReference type="ARBA" id="ARBA00023027"/>
    </source>
</evidence>
<comment type="similarity">
    <text evidence="2">Belongs to the complex I subunit 4 family.</text>
</comment>
<evidence type="ECO:0000256" key="3">
    <source>
        <dbReference type="ARBA" id="ARBA00022692"/>
    </source>
</evidence>
<feature type="transmembrane region" description="Helical" evidence="8">
    <location>
        <begin position="114"/>
        <end position="132"/>
    </location>
</feature>
<keyword evidence="12" id="KW-1185">Reference proteome</keyword>
<feature type="transmembrane region" description="Helical" evidence="8">
    <location>
        <begin position="288"/>
        <end position="309"/>
    </location>
</feature>
<comment type="caution">
    <text evidence="11">The sequence shown here is derived from an EMBL/GenBank/DDBJ whole genome shotgun (WGS) entry which is preliminary data.</text>
</comment>
<evidence type="ECO:0000256" key="2">
    <source>
        <dbReference type="ARBA" id="ARBA00009025"/>
    </source>
</evidence>
<dbReference type="RefSeq" id="WP_304447872.1">
    <property type="nucleotide sequence ID" value="NZ_JARRAH010000001.1"/>
</dbReference>
<gene>
    <name evidence="11" type="ORF">ACFQHK_06620</name>
</gene>
<keyword evidence="6" id="KW-0520">NAD</keyword>
<dbReference type="NCBIfam" id="TIGR01972">
    <property type="entry name" value="NDH_I_M"/>
    <property type="match status" value="1"/>
</dbReference>
<keyword evidence="4" id="KW-1278">Translocase</keyword>
<feature type="transmembrane region" description="Helical" evidence="8">
    <location>
        <begin position="426"/>
        <end position="444"/>
    </location>
</feature>
<dbReference type="InterPro" id="IPR003918">
    <property type="entry name" value="NADH_UbQ_OxRdtase"/>
</dbReference>
<sequence length="525" mass="55834">MLIEVLIAACLVGAVASFLVPDRFAGRVALAISLVPVAVSTYMYSVFDGSGNALLGGDLAFETSVAWLQLGQYELSYYTGLDGISMPLVVLSTILTTLAILSAWTPIQERQSQFYGLMFVMEASLVGVFSALDFFVWFVFWEAVLIPMYLLIGVWGGPRRKYAAIKFFVYTNVASLVMFVGYFTLVFALGDSISTLALPDVAQAVDAGNLGSVYGLPAETVGLVAFVLLFLGFAVKVPVVPLHTWLPDAHVEAPTPVSVMLAGVLLKMGTYALLRFNFTMLPEAATTLAPYLAAVAVISVIYGAMLALAQQDLKRIVAYSSVSSMGYVILGLVAYTVYGLGGATFQMIAHGLISGLLFLCVGVIYNTTHTRMVGDMSGLADRMPVTVGAMVAGSFAYMGLPLMAGFAAEFFIFVGTFNAGFPGAPVFTSLAMFGIVVVAGYLLFAMQRTLFGGFFSATDYPVTRASPHDVVPLLVLVVLIIVLGTYPDLAFAMIRDAVGPMLELEGATYADVETRGVLSALGGVK</sequence>
<feature type="transmembrane region" description="Helical" evidence="8">
    <location>
        <begin position="316"/>
        <end position="338"/>
    </location>
</feature>
<feature type="transmembrane region" description="Helical" evidence="8">
    <location>
        <begin position="344"/>
        <end position="365"/>
    </location>
</feature>
<feature type="transmembrane region" description="Helical" evidence="8">
    <location>
        <begin position="257"/>
        <end position="276"/>
    </location>
</feature>
<evidence type="ECO:0000313" key="12">
    <source>
        <dbReference type="Proteomes" id="UP001596406"/>
    </source>
</evidence>
<name>A0ABD5U6N9_9EURY</name>
<evidence type="ECO:0000256" key="4">
    <source>
        <dbReference type="ARBA" id="ARBA00022967"/>
    </source>
</evidence>
<dbReference type="InterPro" id="IPR000260">
    <property type="entry name" value="NADH4_N"/>
</dbReference>
<feature type="transmembrane region" description="Helical" evidence="8">
    <location>
        <begin position="167"/>
        <end position="189"/>
    </location>
</feature>
<evidence type="ECO:0000259" key="9">
    <source>
        <dbReference type="Pfam" id="PF00361"/>
    </source>
</evidence>
<dbReference type="PANTHER" id="PTHR43507">
    <property type="entry name" value="NADH-UBIQUINONE OXIDOREDUCTASE CHAIN 4"/>
    <property type="match status" value="1"/>
</dbReference>
<accession>A0ABD5U6N9</accession>
<dbReference type="EMBL" id="JBHSXM010000001">
    <property type="protein sequence ID" value="MFC6836179.1"/>
    <property type="molecule type" value="Genomic_DNA"/>
</dbReference>
<proteinExistence type="inferred from homology"/>
<feature type="domain" description="NADH:quinone oxidoreductase/Mrp antiporter transmembrane" evidence="9">
    <location>
        <begin position="132"/>
        <end position="426"/>
    </location>
</feature>
<dbReference type="InterPro" id="IPR001750">
    <property type="entry name" value="ND/Mrp_TM"/>
</dbReference>
<feature type="transmembrane region" description="Helical" evidence="8">
    <location>
        <begin position="385"/>
        <end position="414"/>
    </location>
</feature>
<feature type="transmembrane region" description="Helical" evidence="8">
    <location>
        <begin position="223"/>
        <end position="245"/>
    </location>
</feature>
<evidence type="ECO:0000256" key="5">
    <source>
        <dbReference type="ARBA" id="ARBA00022989"/>
    </source>
</evidence>
<evidence type="ECO:0000256" key="8">
    <source>
        <dbReference type="SAM" id="Phobius"/>
    </source>
</evidence>
<keyword evidence="7 8" id="KW-0472">Membrane</keyword>
<evidence type="ECO:0000256" key="7">
    <source>
        <dbReference type="ARBA" id="ARBA00023136"/>
    </source>
</evidence>
<dbReference type="AlphaFoldDB" id="A0ABD5U6N9"/>
<evidence type="ECO:0000313" key="11">
    <source>
        <dbReference type="EMBL" id="MFC6836179.1"/>
    </source>
</evidence>
<feature type="transmembrane region" description="Helical" evidence="8">
    <location>
        <begin position="473"/>
        <end position="494"/>
    </location>
</feature>
<feature type="domain" description="NADH:ubiquinone oxidoreductase chain 4 N-terminal" evidence="10">
    <location>
        <begin position="73"/>
        <end position="126"/>
    </location>
</feature>
<reference evidence="11 12" key="1">
    <citation type="journal article" date="2019" name="Int. J. Syst. Evol. Microbiol.">
        <title>The Global Catalogue of Microorganisms (GCM) 10K type strain sequencing project: providing services to taxonomists for standard genome sequencing and annotation.</title>
        <authorList>
            <consortium name="The Broad Institute Genomics Platform"/>
            <consortium name="The Broad Institute Genome Sequencing Center for Infectious Disease"/>
            <person name="Wu L."/>
            <person name="Ma J."/>
        </authorList>
    </citation>
    <scope>NUCLEOTIDE SEQUENCE [LARGE SCALE GENOMIC DNA]</scope>
    <source>
        <strain evidence="11 12">PSRA2</strain>
    </source>
</reference>